<dbReference type="InterPro" id="IPR008279">
    <property type="entry name" value="PEP-util_enz_mobile_dom"/>
</dbReference>
<evidence type="ECO:0000313" key="2">
    <source>
        <dbReference type="EMBL" id="NKY97194.1"/>
    </source>
</evidence>
<accession>A0A7X6RNZ2</accession>
<organism evidence="2 3">
    <name type="scientific">Nocardiopsis alborubida</name>
    <dbReference type="NCBI Taxonomy" id="146802"/>
    <lineage>
        <taxon>Bacteria</taxon>
        <taxon>Bacillati</taxon>
        <taxon>Actinomycetota</taxon>
        <taxon>Actinomycetes</taxon>
        <taxon>Streptosporangiales</taxon>
        <taxon>Nocardiopsidaceae</taxon>
        <taxon>Nocardiopsis</taxon>
    </lineage>
</organism>
<evidence type="ECO:0000259" key="1">
    <source>
        <dbReference type="Pfam" id="PF00391"/>
    </source>
</evidence>
<dbReference type="Proteomes" id="UP000553209">
    <property type="component" value="Unassembled WGS sequence"/>
</dbReference>
<dbReference type="Gene3D" id="3.50.30.10">
    <property type="entry name" value="Phosphohistidine domain"/>
    <property type="match status" value="1"/>
</dbReference>
<dbReference type="GO" id="GO:0016772">
    <property type="term" value="F:transferase activity, transferring phosphorus-containing groups"/>
    <property type="evidence" value="ECO:0007669"/>
    <property type="project" value="InterPro"/>
</dbReference>
<dbReference type="RefSeq" id="WP_061082470.1">
    <property type="nucleotide sequence ID" value="NZ_JAAXPG010000004.1"/>
</dbReference>
<protein>
    <recommendedName>
        <fullName evidence="1">PEP-utilising enzyme mobile domain-containing protein</fullName>
    </recommendedName>
</protein>
<dbReference type="AlphaFoldDB" id="A0A7X6RNZ2"/>
<gene>
    <name evidence="2" type="ORF">HGB44_05835</name>
</gene>
<name>A0A7X6RNZ2_9ACTN</name>
<evidence type="ECO:0000313" key="3">
    <source>
        <dbReference type="Proteomes" id="UP000553209"/>
    </source>
</evidence>
<feature type="domain" description="PEP-utilising enzyme mobile" evidence="1">
    <location>
        <begin position="421"/>
        <end position="486"/>
    </location>
</feature>
<reference evidence="2 3" key="1">
    <citation type="submission" date="2020-04" db="EMBL/GenBank/DDBJ databases">
        <title>MicrobeNet Type strains.</title>
        <authorList>
            <person name="Nicholson A.C."/>
        </authorList>
    </citation>
    <scope>NUCLEOTIDE SEQUENCE [LARGE SCALE GENOMIC DNA]</scope>
    <source>
        <strain evidence="2 3">ATCC 23612</strain>
    </source>
</reference>
<dbReference type="Pfam" id="PF00391">
    <property type="entry name" value="PEP-utilizers"/>
    <property type="match status" value="1"/>
</dbReference>
<sequence length="497" mass="53226">MTDLPTFSLDTPGLERNSVHSGHNFREVAPEVLSPLTWSIIGAGMERGFRDAADRFGRERPSGPRPAFVSYFGFRPYFNMTTVERLADELPVVAPEDIWALLLGGPAPDLRRGERPGRFHRWGRLRGALAFLGANAHAFGRAQAVLAKAEGATMDALSSDSPWKKGAACEAAVRAGRAAWALHIRTTCVAFVAASATKRILESQYDPDTAMELLRASAHRTDEDGGHASARGEGLTQGLDRLNNYEVADQGTDFTAFASVMSSAASVLNESSGRGRGGQTVEEVAIPMGTARGPLYERVVRFMRLALGERERSKEIGLRSLHCVRLLLDGGAFGYDPRTAAYLGIEEIRGLGGRAVDRLVHERAEELRAASELAYPVDVQVRADGLRPLRRSSATGANTGYSLAPGWAEGVLCAESDGEPDRVLVGDRVDGNYVLAVMPSGVVTKYGSMLSHVAIVCRELGIPCVAGVELRPGDLGKRATVDGWSGVVAPKDESTGG</sequence>
<dbReference type="SUPFAM" id="SSF52009">
    <property type="entry name" value="Phosphohistidine domain"/>
    <property type="match status" value="1"/>
</dbReference>
<comment type="caution">
    <text evidence="2">The sequence shown here is derived from an EMBL/GenBank/DDBJ whole genome shotgun (WGS) entry which is preliminary data.</text>
</comment>
<proteinExistence type="predicted"/>
<dbReference type="InterPro" id="IPR036637">
    <property type="entry name" value="Phosphohistidine_dom_sf"/>
</dbReference>
<dbReference type="EMBL" id="JAAXPG010000004">
    <property type="protein sequence ID" value="NKY97194.1"/>
    <property type="molecule type" value="Genomic_DNA"/>
</dbReference>
<keyword evidence="3" id="KW-1185">Reference proteome</keyword>